<dbReference type="Proteomes" id="UP001154282">
    <property type="component" value="Unassembled WGS sequence"/>
</dbReference>
<accession>A0AAV0IPJ6</accession>
<evidence type="ECO:0000313" key="3">
    <source>
        <dbReference type="Proteomes" id="UP001154282"/>
    </source>
</evidence>
<name>A0AAV0IPJ6_9ROSI</name>
<dbReference type="PANTHER" id="PTHR15157:SF5">
    <property type="entry name" value="UV RADIATION RESISTANCE-ASSOCIATED GENE PROTEIN"/>
    <property type="match status" value="1"/>
</dbReference>
<keyword evidence="1" id="KW-0175">Coiled coil</keyword>
<evidence type="ECO:0008006" key="4">
    <source>
        <dbReference type="Google" id="ProtNLM"/>
    </source>
</evidence>
<evidence type="ECO:0000256" key="1">
    <source>
        <dbReference type="ARBA" id="ARBA00023054"/>
    </source>
</evidence>
<dbReference type="Pfam" id="PF10186">
    <property type="entry name" value="ATG14"/>
    <property type="match status" value="1"/>
</dbReference>
<comment type="caution">
    <text evidence="2">The sequence shown here is derived from an EMBL/GenBank/DDBJ whole genome shotgun (WGS) entry which is preliminary data.</text>
</comment>
<proteinExistence type="predicted"/>
<reference evidence="2" key="1">
    <citation type="submission" date="2022-08" db="EMBL/GenBank/DDBJ databases">
        <authorList>
            <person name="Gutierrez-Valencia J."/>
        </authorList>
    </citation>
    <scope>NUCLEOTIDE SEQUENCE</scope>
</reference>
<dbReference type="PANTHER" id="PTHR15157">
    <property type="entry name" value="UV RADIATION RESISTANCE-ASSOCIATED GENE PROTEIN"/>
    <property type="match status" value="1"/>
</dbReference>
<keyword evidence="3" id="KW-1185">Reference proteome</keyword>
<dbReference type="GO" id="GO:0032991">
    <property type="term" value="C:protein-containing complex"/>
    <property type="evidence" value="ECO:0007669"/>
    <property type="project" value="UniProtKB-ARBA"/>
</dbReference>
<dbReference type="GO" id="GO:0035493">
    <property type="term" value="P:SNARE complex assembly"/>
    <property type="evidence" value="ECO:0007669"/>
    <property type="project" value="TreeGrafter"/>
</dbReference>
<dbReference type="EMBL" id="CAMGYJ010000004">
    <property type="protein sequence ID" value="CAI0398270.1"/>
    <property type="molecule type" value="Genomic_DNA"/>
</dbReference>
<dbReference type="GO" id="GO:0005768">
    <property type="term" value="C:endosome"/>
    <property type="evidence" value="ECO:0007669"/>
    <property type="project" value="TreeGrafter"/>
</dbReference>
<evidence type="ECO:0000313" key="2">
    <source>
        <dbReference type="EMBL" id="CAI0398270.1"/>
    </source>
</evidence>
<organism evidence="2 3">
    <name type="scientific">Linum tenue</name>
    <dbReference type="NCBI Taxonomy" id="586396"/>
    <lineage>
        <taxon>Eukaryota</taxon>
        <taxon>Viridiplantae</taxon>
        <taxon>Streptophyta</taxon>
        <taxon>Embryophyta</taxon>
        <taxon>Tracheophyta</taxon>
        <taxon>Spermatophyta</taxon>
        <taxon>Magnoliopsida</taxon>
        <taxon>eudicotyledons</taxon>
        <taxon>Gunneridae</taxon>
        <taxon>Pentapetalae</taxon>
        <taxon>rosids</taxon>
        <taxon>fabids</taxon>
        <taxon>Malpighiales</taxon>
        <taxon>Linaceae</taxon>
        <taxon>Linum</taxon>
    </lineage>
</organism>
<dbReference type="InterPro" id="IPR018791">
    <property type="entry name" value="UV_resistance/autophagy_Atg14"/>
</dbReference>
<sequence length="492" mass="55513">MNKRSSCCAICEHSNRASICAVCVNYRLNEFSNLLKSLKSRRDLLYSRLSEVLVAKQILLASTVQGKADDQSNWRVQHKEKVVSLKEKLCRSRERLIQGKAKVERMSGELKVKYNVLDSARSVLEKNRLEQLDKFYPNLICTQSLGHMAITTELLHKQSVVIKQICKLLPQRKVKIEGERTSGQFDQICNARLPRGLDPHSVPSEELGASLGYMVQLLNLVVRNLAAPALHNAGFAGSCSRIWQRDSYWNARPSSRSNEYPLFIPRQNYCSGSGENSVTDSDRSSSNFGVASIESERKAYLDSSRSSSFNYSSASAHSVETHEDLQKGIALLKKSVACVTAYCYNLLCLEIPSETSTFEAFARLLSTLSSSKEVRSVFSMQMACSRCYLDIPCQLFKMHYCSHFQKAMVFLIDAPLPACLFLLQKNMSEYNLLNSTTSFLYGPTDMSELGKYEGLIDGWDLVEHPKFPPPPSHTEDIEHWTRAMFIDATKKK</sequence>
<dbReference type="GO" id="GO:0000149">
    <property type="term" value="F:SNARE binding"/>
    <property type="evidence" value="ECO:0007669"/>
    <property type="project" value="TreeGrafter"/>
</dbReference>
<protein>
    <recommendedName>
        <fullName evidence="4">UV radiation resistance protein/autophagy-related protein 14</fullName>
    </recommendedName>
</protein>
<gene>
    <name evidence="2" type="ORF">LITE_LOCUS9841</name>
</gene>
<dbReference type="AlphaFoldDB" id="A0AAV0IPJ6"/>
<dbReference type="GO" id="GO:0000323">
    <property type="term" value="C:lytic vacuole"/>
    <property type="evidence" value="ECO:0007669"/>
    <property type="project" value="TreeGrafter"/>
</dbReference>